<accession>A0ABP1QEU6</accession>
<reference evidence="2 3" key="1">
    <citation type="submission" date="2024-08" db="EMBL/GenBank/DDBJ databases">
        <authorList>
            <person name="Cucini C."/>
            <person name="Frati F."/>
        </authorList>
    </citation>
    <scope>NUCLEOTIDE SEQUENCE [LARGE SCALE GENOMIC DNA]</scope>
</reference>
<dbReference type="Proteomes" id="UP001642540">
    <property type="component" value="Unassembled WGS sequence"/>
</dbReference>
<keyword evidence="3" id="KW-1185">Reference proteome</keyword>
<gene>
    <name evidence="2" type="ORF">ODALV1_LOCUS9220</name>
</gene>
<organism evidence="2 3">
    <name type="scientific">Orchesella dallaii</name>
    <dbReference type="NCBI Taxonomy" id="48710"/>
    <lineage>
        <taxon>Eukaryota</taxon>
        <taxon>Metazoa</taxon>
        <taxon>Ecdysozoa</taxon>
        <taxon>Arthropoda</taxon>
        <taxon>Hexapoda</taxon>
        <taxon>Collembola</taxon>
        <taxon>Entomobryomorpha</taxon>
        <taxon>Entomobryoidea</taxon>
        <taxon>Orchesellidae</taxon>
        <taxon>Orchesellinae</taxon>
        <taxon>Orchesella</taxon>
    </lineage>
</organism>
<evidence type="ECO:0000256" key="1">
    <source>
        <dbReference type="SAM" id="MobiDB-lite"/>
    </source>
</evidence>
<sequence length="481" mass="54051">MNAGLLEDTTVELNQPKYEGAGELKAIIPARSTTFAIPPKLPNMGNSTPATENQSQNVSHQPDYRTRDSAGIFDRPVFEANASLIASTFPPTIQKKTQAHTNNITDVTLRNLPRVNHTTTWHLSLNRTSKLGLLENSKKYLPPKSILNQNPSNNGSEGDTTLLIRKPSTAINATSLNSLTILPMNNSIKRATKDNTQSFTTQPSEVLNATYTKSSTRSPKSNITIGILGNERIVSRGDVGLVLEVPTSIYMHVINTSTTNNMSISQSLPMISEPASKRNYSQLPFLPNLIPVESVTNERNGSHSKFARQGIVKGDQTQFMKSSFPATRDPLLMQTELQSNITENTNETKNIGLELYDGFTLPKDTPLNEKLHTNQEFEINGTGTPELVYHNITAILTTAGITKPKNTSNCQRLDKKRLQRINQRRVERKIRGKACELAYWQRVYLYNGMMGKKWHRFAMMNPMRKQFVTCKRLRRHRVFRL</sequence>
<evidence type="ECO:0000313" key="3">
    <source>
        <dbReference type="Proteomes" id="UP001642540"/>
    </source>
</evidence>
<protein>
    <submittedName>
        <fullName evidence="2">Uncharacterized protein</fullName>
    </submittedName>
</protein>
<feature type="compositionally biased region" description="Polar residues" evidence="1">
    <location>
        <begin position="44"/>
        <end position="60"/>
    </location>
</feature>
<proteinExistence type="predicted"/>
<dbReference type="EMBL" id="CAXLJM020000027">
    <property type="protein sequence ID" value="CAL8095953.1"/>
    <property type="molecule type" value="Genomic_DNA"/>
</dbReference>
<comment type="caution">
    <text evidence="2">The sequence shown here is derived from an EMBL/GenBank/DDBJ whole genome shotgun (WGS) entry which is preliminary data.</text>
</comment>
<feature type="region of interest" description="Disordered" evidence="1">
    <location>
        <begin position="41"/>
        <end position="64"/>
    </location>
</feature>
<evidence type="ECO:0000313" key="2">
    <source>
        <dbReference type="EMBL" id="CAL8095953.1"/>
    </source>
</evidence>
<name>A0ABP1QEU6_9HEXA</name>